<keyword evidence="7" id="KW-1185">Reference proteome</keyword>
<dbReference type="PANTHER" id="PTHR43335">
    <property type="entry name" value="ABC TRANSPORTER, ATP-BINDING PROTEIN"/>
    <property type="match status" value="1"/>
</dbReference>
<dbReference type="InterPro" id="IPR003439">
    <property type="entry name" value="ABC_transporter-like_ATP-bd"/>
</dbReference>
<feature type="domain" description="ABC transporter" evidence="5">
    <location>
        <begin position="2"/>
        <end position="227"/>
    </location>
</feature>
<sequence length="312" mass="33501">MIQVRGLTKQYGAVRAVDDLTFDVQPGKVTGFLGPNGAGKSTTMRMVLGLDRPTAGSALVAGRPFATLAEPLRTAGALLDAGAVHPGRSGRDHLRVAARTHGIPLRRVDDVVDQVGLGPAARRRVRGYSLGMRQRLGIATALLGDPAVLLFDEPMNGLDLDGVRWIRRLVRGLADEGRTVLLSSHLMSEMEQTADHLVIIGRGRLIADASMQEVMRGEGAQRQVRVRTPSPEPLVGALRRRRLQVHPTEDGDLLVEGTTAETVGDVALEAGVAVHRLAEEHSSLEQVYLDLTGDSVQYRVAVAPEPAGLVQR</sequence>
<evidence type="ECO:0000313" key="7">
    <source>
        <dbReference type="Proteomes" id="UP000029713"/>
    </source>
</evidence>
<dbReference type="Pfam" id="PF00005">
    <property type="entry name" value="ABC_tran"/>
    <property type="match status" value="1"/>
</dbReference>
<keyword evidence="2" id="KW-0813">Transport</keyword>
<gene>
    <name evidence="6" type="ORF">IN07_12420</name>
</gene>
<evidence type="ECO:0000256" key="4">
    <source>
        <dbReference type="ARBA" id="ARBA00022840"/>
    </source>
</evidence>
<dbReference type="STRING" id="1522368.IN07_12420"/>
<dbReference type="AlphaFoldDB" id="A0A098Y9F5"/>
<organism evidence="6 7">
    <name type="scientific">Modestobacter caceresii</name>
    <dbReference type="NCBI Taxonomy" id="1522368"/>
    <lineage>
        <taxon>Bacteria</taxon>
        <taxon>Bacillati</taxon>
        <taxon>Actinomycetota</taxon>
        <taxon>Actinomycetes</taxon>
        <taxon>Geodermatophilales</taxon>
        <taxon>Geodermatophilaceae</taxon>
        <taxon>Modestobacter</taxon>
    </lineage>
</organism>
<keyword evidence="3" id="KW-0547">Nucleotide-binding</keyword>
<dbReference type="InterPro" id="IPR027417">
    <property type="entry name" value="P-loop_NTPase"/>
</dbReference>
<dbReference type="RefSeq" id="WP_036336098.1">
    <property type="nucleotide sequence ID" value="NZ_JPMX01000052.1"/>
</dbReference>
<dbReference type="Gene3D" id="3.40.50.300">
    <property type="entry name" value="P-loop containing nucleotide triphosphate hydrolases"/>
    <property type="match status" value="1"/>
</dbReference>
<evidence type="ECO:0000256" key="2">
    <source>
        <dbReference type="ARBA" id="ARBA00022448"/>
    </source>
</evidence>
<dbReference type="GO" id="GO:0016887">
    <property type="term" value="F:ATP hydrolysis activity"/>
    <property type="evidence" value="ECO:0007669"/>
    <property type="project" value="InterPro"/>
</dbReference>
<dbReference type="PROSITE" id="PS00211">
    <property type="entry name" value="ABC_TRANSPORTER_1"/>
    <property type="match status" value="1"/>
</dbReference>
<comment type="caution">
    <text evidence="6">The sequence shown here is derived from an EMBL/GenBank/DDBJ whole genome shotgun (WGS) entry which is preliminary data.</text>
</comment>
<protein>
    <submittedName>
        <fullName evidence="6">ABC transporter</fullName>
    </submittedName>
</protein>
<name>A0A098Y9F5_9ACTN</name>
<evidence type="ECO:0000256" key="3">
    <source>
        <dbReference type="ARBA" id="ARBA00022741"/>
    </source>
</evidence>
<dbReference type="GO" id="GO:0005524">
    <property type="term" value="F:ATP binding"/>
    <property type="evidence" value="ECO:0007669"/>
    <property type="project" value="UniProtKB-KW"/>
</dbReference>
<comment type="similarity">
    <text evidence="1">Belongs to the ABC transporter superfamily.</text>
</comment>
<dbReference type="Proteomes" id="UP000029713">
    <property type="component" value="Unassembled WGS sequence"/>
</dbReference>
<proteinExistence type="inferred from homology"/>
<keyword evidence="4" id="KW-0067">ATP-binding</keyword>
<dbReference type="SMART" id="SM00382">
    <property type="entry name" value="AAA"/>
    <property type="match status" value="1"/>
</dbReference>
<dbReference type="SUPFAM" id="SSF52540">
    <property type="entry name" value="P-loop containing nucleoside triphosphate hydrolases"/>
    <property type="match status" value="1"/>
</dbReference>
<reference evidence="6 7" key="1">
    <citation type="submission" date="2014-07" db="EMBL/GenBank/DDBJ databases">
        <title>Biosystematic studies on Modestobacter strains isolated from extreme hyper-arid desert soil and from historic building.</title>
        <authorList>
            <person name="Bukarasam K."/>
            <person name="Bull A."/>
            <person name="Girard G."/>
            <person name="van Wezel G."/>
            <person name="Goodfellow M."/>
        </authorList>
    </citation>
    <scope>NUCLEOTIDE SEQUENCE [LARGE SCALE GENOMIC DNA]</scope>
    <source>
        <strain evidence="6 7">KNN45-2b</strain>
    </source>
</reference>
<dbReference type="PANTHER" id="PTHR43335:SF4">
    <property type="entry name" value="ABC TRANSPORTER, ATP-BINDING PROTEIN"/>
    <property type="match status" value="1"/>
</dbReference>
<dbReference type="OrthoDB" id="9804819at2"/>
<dbReference type="CDD" id="cd03268">
    <property type="entry name" value="ABC_BcrA_bacitracin_resist"/>
    <property type="match status" value="1"/>
</dbReference>
<evidence type="ECO:0000313" key="6">
    <source>
        <dbReference type="EMBL" id="KGH46326.1"/>
    </source>
</evidence>
<accession>A0A098Y9F5</accession>
<evidence type="ECO:0000259" key="5">
    <source>
        <dbReference type="PROSITE" id="PS50893"/>
    </source>
</evidence>
<dbReference type="InterPro" id="IPR003593">
    <property type="entry name" value="AAA+_ATPase"/>
</dbReference>
<dbReference type="PROSITE" id="PS50893">
    <property type="entry name" value="ABC_TRANSPORTER_2"/>
    <property type="match status" value="1"/>
</dbReference>
<evidence type="ECO:0000256" key="1">
    <source>
        <dbReference type="ARBA" id="ARBA00005417"/>
    </source>
</evidence>
<dbReference type="InterPro" id="IPR017871">
    <property type="entry name" value="ABC_transporter-like_CS"/>
</dbReference>
<dbReference type="EMBL" id="JPMX01000052">
    <property type="protein sequence ID" value="KGH46326.1"/>
    <property type="molecule type" value="Genomic_DNA"/>
</dbReference>